<proteinExistence type="predicted"/>
<evidence type="ECO:0000256" key="1">
    <source>
        <dbReference type="SAM" id="MobiDB-lite"/>
    </source>
</evidence>
<evidence type="ECO:0000313" key="2">
    <source>
        <dbReference type="EMBL" id="KHE74440.1"/>
    </source>
</evidence>
<sequence>MIEPGGEDVDGPVRPVVGQQFRCAAERDSGHLIGPEPCIHEDVDLVPAQHEDQIHRREPADERASAIGIRSSDPFHEPARDHHQECACVRRHVPPLELRGECRDGFEHPQDQFGVPHPGHGPEGHVHHSVGPMLHDVPQFPA</sequence>
<accession>A0A0B0DCI6</accession>
<evidence type="ECO:0000313" key="3">
    <source>
        <dbReference type="Proteomes" id="UP000030664"/>
    </source>
</evidence>
<protein>
    <submittedName>
        <fullName evidence="2">Uncharacterized protein</fullName>
    </submittedName>
</protein>
<comment type="caution">
    <text evidence="2">The sequence shown here is derived from an EMBL/GenBank/DDBJ whole genome shotgun (WGS) entry which is preliminary data.</text>
</comment>
<gene>
    <name evidence="2" type="ORF">AS25_06315</name>
</gene>
<feature type="region of interest" description="Disordered" evidence="1">
    <location>
        <begin position="115"/>
        <end position="142"/>
    </location>
</feature>
<dbReference type="AlphaFoldDB" id="A0A0B0DCI6"/>
<reference evidence="2 3" key="1">
    <citation type="submission" date="2014-09" db="EMBL/GenBank/DDBJ databases">
        <title>High-quality draft genome sequence of Kocuria marina SO9-6, an actinobacterium isolated from a copper mine.</title>
        <authorList>
            <person name="Castro D.B."/>
            <person name="Pereira L.B."/>
            <person name="Silva M.V."/>
            <person name="Silva B.P."/>
            <person name="Zanardi B.R."/>
            <person name="Carlos C."/>
            <person name="Belgini D.R."/>
            <person name="Limache E.G."/>
            <person name="Lacerda G.V."/>
            <person name="Nery M.B."/>
            <person name="Gomes M.B."/>
            <person name="Souza S."/>
            <person name="Silva T.M."/>
            <person name="Rodrigues V.D."/>
            <person name="Paulino L.C."/>
            <person name="Vicentini R."/>
            <person name="Ferraz L.F."/>
            <person name="Ottoboni L.M."/>
        </authorList>
    </citation>
    <scope>NUCLEOTIDE SEQUENCE [LARGE SCALE GENOMIC DNA]</scope>
    <source>
        <strain evidence="2 3">SO9-6</strain>
    </source>
</reference>
<organism evidence="2 3">
    <name type="scientific">Kocuria marina</name>
    <dbReference type="NCBI Taxonomy" id="223184"/>
    <lineage>
        <taxon>Bacteria</taxon>
        <taxon>Bacillati</taxon>
        <taxon>Actinomycetota</taxon>
        <taxon>Actinomycetes</taxon>
        <taxon>Micrococcales</taxon>
        <taxon>Micrococcaceae</taxon>
        <taxon>Kocuria</taxon>
    </lineage>
</organism>
<name>A0A0B0DCI6_9MICC</name>
<dbReference type="Proteomes" id="UP000030664">
    <property type="component" value="Unassembled WGS sequence"/>
</dbReference>
<dbReference type="EMBL" id="JROM01000021">
    <property type="protein sequence ID" value="KHE74440.1"/>
    <property type="molecule type" value="Genomic_DNA"/>
</dbReference>